<dbReference type="Proteomes" id="UP001552299">
    <property type="component" value="Unassembled WGS sequence"/>
</dbReference>
<accession>A0ABD0VYQ9</accession>
<proteinExistence type="predicted"/>
<sequence length="208" mass="22438">MLTMYSCSKHLSAQSTFFQAASSAFHCNSILSLSASAPPSLPIAFLHNRHTPNNSDLSAAAKSSSDLRQLACSTSTLSRRNDVEKSLSSQKLQERVVLQLTNLNEASALSNTPFLLLRTLPFDIVLLDRSNVVENHGVLEAQLIAVCLLALVLSNILYISSAEQTIFSSIPLTKTLPFPSSIRAIGFVNLSSDESRSSGARRSVISSL</sequence>
<organism evidence="1 2">
    <name type="scientific">Dendrobium thyrsiflorum</name>
    <name type="common">Pinecone-like raceme dendrobium</name>
    <name type="synonym">Orchid</name>
    <dbReference type="NCBI Taxonomy" id="117978"/>
    <lineage>
        <taxon>Eukaryota</taxon>
        <taxon>Viridiplantae</taxon>
        <taxon>Streptophyta</taxon>
        <taxon>Embryophyta</taxon>
        <taxon>Tracheophyta</taxon>
        <taxon>Spermatophyta</taxon>
        <taxon>Magnoliopsida</taxon>
        <taxon>Liliopsida</taxon>
        <taxon>Asparagales</taxon>
        <taxon>Orchidaceae</taxon>
        <taxon>Epidendroideae</taxon>
        <taxon>Malaxideae</taxon>
        <taxon>Dendrobiinae</taxon>
        <taxon>Dendrobium</taxon>
    </lineage>
</organism>
<reference evidence="1 2" key="1">
    <citation type="journal article" date="2024" name="Plant Biotechnol. J.">
        <title>Dendrobium thyrsiflorum genome and its molecular insights into genes involved in important horticultural traits.</title>
        <authorList>
            <person name="Chen B."/>
            <person name="Wang J.Y."/>
            <person name="Zheng P.J."/>
            <person name="Li K.L."/>
            <person name="Liang Y.M."/>
            <person name="Chen X.F."/>
            <person name="Zhang C."/>
            <person name="Zhao X."/>
            <person name="He X."/>
            <person name="Zhang G.Q."/>
            <person name="Liu Z.J."/>
            <person name="Xu Q."/>
        </authorList>
    </citation>
    <scope>NUCLEOTIDE SEQUENCE [LARGE SCALE GENOMIC DNA]</scope>
    <source>
        <strain evidence="1">GZMU011</strain>
    </source>
</reference>
<comment type="caution">
    <text evidence="1">The sequence shown here is derived from an EMBL/GenBank/DDBJ whole genome shotgun (WGS) entry which is preliminary data.</text>
</comment>
<protein>
    <submittedName>
        <fullName evidence="1">Uncharacterized protein</fullName>
    </submittedName>
</protein>
<gene>
    <name evidence="1" type="ORF">M5K25_001080</name>
</gene>
<dbReference type="AlphaFoldDB" id="A0ABD0VYQ9"/>
<dbReference type="EMBL" id="JANQDX010000001">
    <property type="protein sequence ID" value="KAL0929138.1"/>
    <property type="molecule type" value="Genomic_DNA"/>
</dbReference>
<keyword evidence="2" id="KW-1185">Reference proteome</keyword>
<name>A0ABD0VYQ9_DENTH</name>
<evidence type="ECO:0000313" key="1">
    <source>
        <dbReference type="EMBL" id="KAL0929138.1"/>
    </source>
</evidence>
<evidence type="ECO:0000313" key="2">
    <source>
        <dbReference type="Proteomes" id="UP001552299"/>
    </source>
</evidence>